<reference evidence="3" key="1">
    <citation type="submission" date="2016-06" db="EMBL/GenBank/DDBJ databases">
        <authorList>
            <person name="Rodrigo-Torres L."/>
            <person name="Arahal R.D."/>
            <person name="Lucena T."/>
        </authorList>
    </citation>
    <scope>NUCLEOTIDE SEQUENCE [LARGE SCALE GENOMIC DNA]</scope>
    <source>
        <strain evidence="3">CECT8203</strain>
    </source>
</reference>
<protein>
    <submittedName>
        <fullName evidence="2">ChrR Cupin-like domain protein</fullName>
    </submittedName>
</protein>
<dbReference type="CDD" id="cd20303">
    <property type="entry name" value="cupin_ChrR_1"/>
    <property type="match status" value="2"/>
</dbReference>
<name>A0A240EHF0_9VIBR</name>
<dbReference type="OrthoDB" id="9801227at2"/>
<dbReference type="Gene3D" id="2.60.120.10">
    <property type="entry name" value="Jelly Rolls"/>
    <property type="match status" value="1"/>
</dbReference>
<evidence type="ECO:0000313" key="3">
    <source>
        <dbReference type="Proteomes" id="UP000219336"/>
    </source>
</evidence>
<feature type="domain" description="ChrR-like cupin" evidence="1">
    <location>
        <begin position="118"/>
        <end position="214"/>
    </location>
</feature>
<dbReference type="RefSeq" id="WP_096993333.1">
    <property type="nucleotide sequence ID" value="NZ_JBHSII010000011.1"/>
</dbReference>
<evidence type="ECO:0000259" key="1">
    <source>
        <dbReference type="Pfam" id="PF12973"/>
    </source>
</evidence>
<dbReference type="AlphaFoldDB" id="A0A240EHF0"/>
<dbReference type="InterPro" id="IPR011051">
    <property type="entry name" value="RmlC_Cupin_sf"/>
</dbReference>
<dbReference type="EMBL" id="OANU01000022">
    <property type="protein sequence ID" value="SNX48127.1"/>
    <property type="molecule type" value="Genomic_DNA"/>
</dbReference>
<proteinExistence type="predicted"/>
<dbReference type="InterPro" id="IPR025979">
    <property type="entry name" value="ChrR-like_cupin_dom"/>
</dbReference>
<dbReference type="SUPFAM" id="SSF51182">
    <property type="entry name" value="RmlC-like cupins"/>
    <property type="match status" value="2"/>
</dbReference>
<feature type="domain" description="ChrR-like cupin" evidence="1">
    <location>
        <begin position="8"/>
        <end position="110"/>
    </location>
</feature>
<gene>
    <name evidence="2" type="ORF">VTH8203_01745</name>
</gene>
<sequence>MLNMDFTQRLVIDTLALDWVASPANGVNRKPLEREAAESGHVTSIVEYLPGTRFSKHTHPLGEEILVLKGVFSDELGDYPAGTYLRNPPGSAHAPFSEHGCVILVKLNQFDEHDLEYVRIDTNQASWQPVIGEMEILPLHSFKQENVALLRWNGTDAYHSHGHFGGEELLVLEGTLIDEHGEYPKGTWTRSPHASQHVPYVTEPTTLWFKTGHLPTKK</sequence>
<dbReference type="Pfam" id="PF12973">
    <property type="entry name" value="Cupin_7"/>
    <property type="match status" value="2"/>
</dbReference>
<accession>A0A240EHF0</accession>
<organism evidence="2 3">
    <name type="scientific">Vibrio thalassae</name>
    <dbReference type="NCBI Taxonomy" id="1243014"/>
    <lineage>
        <taxon>Bacteria</taxon>
        <taxon>Pseudomonadati</taxon>
        <taxon>Pseudomonadota</taxon>
        <taxon>Gammaproteobacteria</taxon>
        <taxon>Vibrionales</taxon>
        <taxon>Vibrionaceae</taxon>
        <taxon>Vibrio</taxon>
    </lineage>
</organism>
<dbReference type="InterPro" id="IPR014710">
    <property type="entry name" value="RmlC-like_jellyroll"/>
</dbReference>
<dbReference type="Proteomes" id="UP000219336">
    <property type="component" value="Unassembled WGS sequence"/>
</dbReference>
<keyword evidence="3" id="KW-1185">Reference proteome</keyword>
<evidence type="ECO:0000313" key="2">
    <source>
        <dbReference type="EMBL" id="SNX48127.1"/>
    </source>
</evidence>